<comment type="function">
    <text evidence="13">Allosteric enzyme that catalyzes the rate-limiting step in glycogen catabolism, the phosphorolytic cleavage of glycogen to produce glucose-1-phosphate, and plays a central role in maintaining cellular and organismal glucose homeostasis.</text>
</comment>
<evidence type="ECO:0000256" key="7">
    <source>
        <dbReference type="ARBA" id="ARBA00022676"/>
    </source>
</evidence>
<comment type="function">
    <text evidence="11">Phosphorylase is an important allosteric enzyme in carbohydrate metabolism. Enzymes from different sources differ in their regulatory mechanisms and in their natural substrates. However, all known phosphorylases share catalytic and structural properties.</text>
</comment>
<comment type="cofactor">
    <cofactor evidence="2 13">
        <name>pyridoxal 5'-phosphate</name>
        <dbReference type="ChEBI" id="CHEBI:597326"/>
    </cofactor>
</comment>
<evidence type="ECO:0000256" key="4">
    <source>
        <dbReference type="ARBA" id="ARBA00006047"/>
    </source>
</evidence>
<dbReference type="InterPro" id="IPR035090">
    <property type="entry name" value="Pyridoxal_P_attach_site"/>
</dbReference>
<proteinExistence type="inferred from homology"/>
<sequence length="806" mass="93255">MSDYRKESFLALLEGKMTRKRGKHLEDASDKDLYYVISSIVKDEITPKWLKTQEKYQENKTKQVYYISMEFLIGRLLQSNLLNCGMLDICNEVLKDIGRNPEEIYKHEHDAALGNGGLGRLAACFLDSIASLKYAGQGSGIRYRYGLFEQRIIHGNQIELPDYWLKEEYPWETRKADEAIEVRFGGKINMHKKLNGDFEFSYEDQDKVMAVPYDVPVIGYQNEVVNTLRLWSAEVTEDESKLMSDPSSQYYHHLDHSHSIEQISGFLYPDDSSFEGKELRLKQQYFLVSATIQGILKNFKATHDISLAHLSEKVVIQINDTHPSLAVPELMRILMDDENFSWDEAWKVTASVIAYTNHTTLSEALEKWPTSMIQKLLPRIYMIINEINERFCKGIWFDHPDLRDKIPELAVIADDQIHMARLAIVGSFSVNGVARLHTEILKNKEMKYFYKLYPNRFNNKTNGITHRRWLLQVNPCLSETITEAIGPKWIQEPNKLIGLLRYSNDAPFLEKVGKVKKQNKETLAKLILNQTGIKVDESSIFDVQIKRLHEYKRQLLNIFHVIYLYNELKENPSLDITPRTFIFAAKAAPSYHLAKEVIKLIHHVAATVNYDKQINSKLKVIFLENYNVSLAEKIIPAADISEQISTASKEASGTGNMKMMMNGALTLGTLDGANIEIKDLVGDNNIFIFGLTSDQVHDYYQYGGYVAKDIYHTDDRVKRILDQLNSGEFGHQEIEFKDIFYNIMYHNDPYFVLKDFDPYIESHELVERSYRDKNTWQRMSVTNIAYSGKFSSDRTIKEYASEIWKL</sequence>
<evidence type="ECO:0000256" key="8">
    <source>
        <dbReference type="ARBA" id="ARBA00022679"/>
    </source>
</evidence>
<dbReference type="GO" id="GO:0005980">
    <property type="term" value="P:glycogen catabolic process"/>
    <property type="evidence" value="ECO:0007669"/>
    <property type="project" value="TreeGrafter"/>
</dbReference>
<dbReference type="EMBL" id="PDOE01000005">
    <property type="protein sequence ID" value="RKL66781.1"/>
    <property type="molecule type" value="Genomic_DNA"/>
</dbReference>
<dbReference type="PROSITE" id="PS00102">
    <property type="entry name" value="PHOSPHORYLASE"/>
    <property type="match status" value="1"/>
</dbReference>
<evidence type="ECO:0000313" key="14">
    <source>
        <dbReference type="EMBL" id="RKL66781.1"/>
    </source>
</evidence>
<dbReference type="PANTHER" id="PTHR11468:SF3">
    <property type="entry name" value="GLYCOGEN PHOSPHORYLASE, LIVER FORM"/>
    <property type="match status" value="1"/>
</dbReference>
<dbReference type="Pfam" id="PF00343">
    <property type="entry name" value="Phosphorylase"/>
    <property type="match status" value="1"/>
</dbReference>
<evidence type="ECO:0000256" key="9">
    <source>
        <dbReference type="ARBA" id="ARBA00022898"/>
    </source>
</evidence>
<keyword evidence="6" id="KW-0021">Allosteric enzyme</keyword>
<dbReference type="GO" id="GO:0030170">
    <property type="term" value="F:pyridoxal phosphate binding"/>
    <property type="evidence" value="ECO:0007669"/>
    <property type="project" value="InterPro"/>
</dbReference>
<accession>A0A3A9K8R5</accession>
<protein>
    <recommendedName>
        <fullName evidence="13">Alpha-1,4 glucan phosphorylase</fullName>
        <ecNumber evidence="13">2.4.1.1</ecNumber>
    </recommendedName>
</protein>
<evidence type="ECO:0000256" key="12">
    <source>
        <dbReference type="PIRSR" id="PIRSR000460-1"/>
    </source>
</evidence>
<evidence type="ECO:0000256" key="5">
    <source>
        <dbReference type="ARBA" id="ARBA00022490"/>
    </source>
</evidence>
<dbReference type="GO" id="GO:0005737">
    <property type="term" value="C:cytoplasm"/>
    <property type="evidence" value="ECO:0007669"/>
    <property type="project" value="UniProtKB-SubCell"/>
</dbReference>
<keyword evidence="15" id="KW-1185">Reference proteome</keyword>
<name>A0A3A9K8R5_9BACI</name>
<dbReference type="GO" id="GO:0008184">
    <property type="term" value="F:glycogen phosphorylase activity"/>
    <property type="evidence" value="ECO:0007669"/>
    <property type="project" value="InterPro"/>
</dbReference>
<keyword evidence="7 13" id="KW-0328">Glycosyltransferase</keyword>
<evidence type="ECO:0000256" key="11">
    <source>
        <dbReference type="ARBA" id="ARBA00025174"/>
    </source>
</evidence>
<comment type="similarity">
    <text evidence="4 13">Belongs to the glycogen phosphorylase family.</text>
</comment>
<dbReference type="Gene3D" id="3.40.50.2000">
    <property type="entry name" value="Glycogen Phosphorylase B"/>
    <property type="match status" value="2"/>
</dbReference>
<dbReference type="NCBIfam" id="TIGR02093">
    <property type="entry name" value="P_ylase"/>
    <property type="match status" value="1"/>
</dbReference>
<evidence type="ECO:0000256" key="1">
    <source>
        <dbReference type="ARBA" id="ARBA00001275"/>
    </source>
</evidence>
<keyword evidence="8 13" id="KW-0808">Transferase</keyword>
<evidence type="ECO:0000256" key="13">
    <source>
        <dbReference type="RuleBase" id="RU000587"/>
    </source>
</evidence>
<feature type="modified residue" description="N6-(pyridoxal phosphate)lysine" evidence="12">
    <location>
        <position position="658"/>
    </location>
</feature>
<comment type="caution">
    <text evidence="14">The sequence shown here is derived from an EMBL/GenBank/DDBJ whole genome shotgun (WGS) entry which is preliminary data.</text>
</comment>
<gene>
    <name evidence="14" type="ORF">CR203_13150</name>
</gene>
<evidence type="ECO:0000313" key="15">
    <source>
        <dbReference type="Proteomes" id="UP000281498"/>
    </source>
</evidence>
<keyword evidence="10 13" id="KW-0119">Carbohydrate metabolism</keyword>
<dbReference type="OrthoDB" id="9760804at2"/>
<dbReference type="RefSeq" id="WP_110934799.1">
    <property type="nucleotide sequence ID" value="NZ_KZ614146.1"/>
</dbReference>
<reference evidence="14 15" key="1">
    <citation type="submission" date="2017-10" db="EMBL/GenBank/DDBJ databases">
        <title>Bacillus sp. nov., a halophilic bacterium isolated from a Keqin Lake.</title>
        <authorList>
            <person name="Wang H."/>
        </authorList>
    </citation>
    <scope>NUCLEOTIDE SEQUENCE [LARGE SCALE GENOMIC DNA]</scope>
    <source>
        <strain evidence="14 15">KCTC 13187</strain>
    </source>
</reference>
<dbReference type="InterPro" id="IPR011833">
    <property type="entry name" value="Glycg_phsphrylas"/>
</dbReference>
<dbReference type="EC" id="2.4.1.1" evidence="13"/>
<dbReference type="InterPro" id="IPR000811">
    <property type="entry name" value="Glyco_trans_35"/>
</dbReference>
<keyword evidence="9 12" id="KW-0663">Pyridoxal phosphate</keyword>
<dbReference type="SUPFAM" id="SSF53756">
    <property type="entry name" value="UDP-Glycosyltransferase/glycogen phosphorylase"/>
    <property type="match status" value="1"/>
</dbReference>
<dbReference type="PIRSF" id="PIRSF000460">
    <property type="entry name" value="Pprylas_GlgP"/>
    <property type="match status" value="1"/>
</dbReference>
<dbReference type="AlphaFoldDB" id="A0A3A9K8R5"/>
<dbReference type="CDD" id="cd04300">
    <property type="entry name" value="GT35_Glycogen_Phosphorylase"/>
    <property type="match status" value="1"/>
</dbReference>
<dbReference type="FunFam" id="3.40.50.2000:FF:000153">
    <property type="entry name" value="Alpha-1,4 glucan phosphorylase"/>
    <property type="match status" value="1"/>
</dbReference>
<evidence type="ECO:0000256" key="10">
    <source>
        <dbReference type="ARBA" id="ARBA00023277"/>
    </source>
</evidence>
<evidence type="ECO:0000256" key="2">
    <source>
        <dbReference type="ARBA" id="ARBA00001933"/>
    </source>
</evidence>
<comment type="catalytic activity">
    <reaction evidence="1 13">
        <text>[(1-&gt;4)-alpha-D-glucosyl](n) + phosphate = [(1-&gt;4)-alpha-D-glucosyl](n-1) + alpha-D-glucose 1-phosphate</text>
        <dbReference type="Rhea" id="RHEA:41732"/>
        <dbReference type="Rhea" id="RHEA-COMP:9584"/>
        <dbReference type="Rhea" id="RHEA-COMP:9586"/>
        <dbReference type="ChEBI" id="CHEBI:15444"/>
        <dbReference type="ChEBI" id="CHEBI:43474"/>
        <dbReference type="ChEBI" id="CHEBI:58601"/>
        <dbReference type="EC" id="2.4.1.1"/>
    </reaction>
</comment>
<organism evidence="14 15">
    <name type="scientific">Salipaludibacillus neizhouensis</name>
    <dbReference type="NCBI Taxonomy" id="885475"/>
    <lineage>
        <taxon>Bacteria</taxon>
        <taxon>Bacillati</taxon>
        <taxon>Bacillota</taxon>
        <taxon>Bacilli</taxon>
        <taxon>Bacillales</taxon>
        <taxon>Bacillaceae</taxon>
    </lineage>
</organism>
<evidence type="ECO:0000256" key="6">
    <source>
        <dbReference type="ARBA" id="ARBA00022533"/>
    </source>
</evidence>
<dbReference type="PANTHER" id="PTHR11468">
    <property type="entry name" value="GLYCOGEN PHOSPHORYLASE"/>
    <property type="match status" value="1"/>
</dbReference>
<evidence type="ECO:0000256" key="3">
    <source>
        <dbReference type="ARBA" id="ARBA00004496"/>
    </source>
</evidence>
<keyword evidence="5" id="KW-0963">Cytoplasm</keyword>
<comment type="subcellular location">
    <subcellularLocation>
        <location evidence="3">Cytoplasm</location>
    </subcellularLocation>
</comment>
<dbReference type="Proteomes" id="UP000281498">
    <property type="component" value="Unassembled WGS sequence"/>
</dbReference>
<dbReference type="FunFam" id="3.40.50.2000:FF:000003">
    <property type="entry name" value="Alpha-1,4 glucan phosphorylase"/>
    <property type="match status" value="1"/>
</dbReference>